<dbReference type="GeneID" id="108077157"/>
<proteinExistence type="inferred from homology"/>
<dbReference type="Pfam" id="PF02897">
    <property type="entry name" value="Peptidase_S9_N"/>
    <property type="match status" value="1"/>
</dbReference>
<dbReference type="Gene3D" id="3.40.50.1820">
    <property type="entry name" value="alpha/beta hydrolase"/>
    <property type="match status" value="1"/>
</dbReference>
<dbReference type="PANTHER" id="PTHR42881">
    <property type="entry name" value="PROLYL ENDOPEPTIDASE"/>
    <property type="match status" value="1"/>
</dbReference>
<gene>
    <name evidence="11" type="primary">LOC108077157</name>
</gene>
<evidence type="ECO:0000256" key="5">
    <source>
        <dbReference type="ARBA" id="ARBA00022801"/>
    </source>
</evidence>
<evidence type="ECO:0000313" key="10">
    <source>
        <dbReference type="Proteomes" id="UP001652661"/>
    </source>
</evidence>
<dbReference type="GO" id="GO:0005829">
    <property type="term" value="C:cytosol"/>
    <property type="evidence" value="ECO:0007669"/>
    <property type="project" value="TreeGrafter"/>
</dbReference>
<evidence type="ECO:0000256" key="1">
    <source>
        <dbReference type="ARBA" id="ARBA00001070"/>
    </source>
</evidence>
<dbReference type="Gene3D" id="2.130.10.120">
    <property type="entry name" value="Prolyl oligopeptidase, N-terminal domain"/>
    <property type="match status" value="1"/>
</dbReference>
<dbReference type="SUPFAM" id="SSF50993">
    <property type="entry name" value="Peptidase/esterase 'gauge' domain"/>
    <property type="match status" value="1"/>
</dbReference>
<reference evidence="11" key="2">
    <citation type="submission" date="2025-08" db="UniProtKB">
        <authorList>
            <consortium name="RefSeq"/>
        </authorList>
    </citation>
    <scope>IDENTIFICATION</scope>
    <source>
        <strain evidence="11">14028-0561.14</strain>
        <tissue evidence="11">Whole fly</tissue>
    </source>
</reference>
<dbReference type="InterPro" id="IPR029058">
    <property type="entry name" value="AB_hydrolase_fold"/>
</dbReference>
<accession>A0A6P4ITV7</accession>
<feature type="domain" description="Peptidase S9 prolyl oligopeptidase catalytic" evidence="8">
    <location>
        <begin position="549"/>
        <end position="759"/>
    </location>
</feature>
<dbReference type="PRINTS" id="PR00862">
    <property type="entry name" value="PROLIGOPTASE"/>
</dbReference>
<keyword evidence="6 7" id="KW-0720">Serine protease</keyword>
<dbReference type="RefSeq" id="XP_017025878.1">
    <property type="nucleotide sequence ID" value="XM_017170389.3"/>
</dbReference>
<dbReference type="InterPro" id="IPR002470">
    <property type="entry name" value="Peptidase_S9A"/>
</dbReference>
<dbReference type="GO" id="GO:0006508">
    <property type="term" value="P:proteolysis"/>
    <property type="evidence" value="ECO:0007669"/>
    <property type="project" value="UniProtKB-KW"/>
</dbReference>
<dbReference type="Proteomes" id="UP001652661">
    <property type="component" value="Chromosome 2L"/>
</dbReference>
<dbReference type="InterPro" id="IPR002471">
    <property type="entry name" value="Pept_S9_AS"/>
</dbReference>
<comment type="catalytic activity">
    <reaction evidence="1">
        <text>Hydrolysis of Pro-|-Xaa &gt;&gt; Ala-|-Xaa in oligopeptides.</text>
        <dbReference type="EC" id="3.4.21.26"/>
    </reaction>
</comment>
<dbReference type="GO" id="GO:0070012">
    <property type="term" value="F:oligopeptidase activity"/>
    <property type="evidence" value="ECO:0007669"/>
    <property type="project" value="TreeGrafter"/>
</dbReference>
<dbReference type="OrthoDB" id="248387at2759"/>
<name>A0A6P4ITV7_DROKI</name>
<evidence type="ECO:0000259" key="8">
    <source>
        <dbReference type="Pfam" id="PF00326"/>
    </source>
</evidence>
<dbReference type="EC" id="3.4.21.-" evidence="7"/>
<evidence type="ECO:0000256" key="3">
    <source>
        <dbReference type="ARBA" id="ARBA00016310"/>
    </source>
</evidence>
<sequence>MHTIFQGPLLVRRFCQIIVPKALPRHHLHRNLPFNYNRIRAMSSTTDDHKLAALPTKLIKYPVARKDETVSEDFHGTEIKDVYRWLEDPDSAETEAFVNAQNNISQPFLESGEQWKKINAKLTKLWNYPKYGSPMRYGDYYYYYKNTGLQNQSVLYQQKSLDGESKVFLDPNTLSDDGTVALSQKEFSDDGKYMAYGLSESGSDWIKIFIRDAETGKDLGEVLEKVKFSEISWTKDNKGFFYGRYPDQDGKTDGSETKQNENQKLYYHRIGESQDKDTLVVEFPEEPSWRIQSTVSDCGKYLILAIVKDCRDNIVFYANLKPDEEINSKLSVTKIVEKFEADYDYITNEGSKVYFRTNKNAPNYRVIVIDFENHQEDKWETLIAEHKSDVLDWVKCVDGDKLLVCYIRDVKSVLQVNSLTDGSLVRVFDLDIGTIVGTSGEKRYSEIFYNFSSFLNPGSIYRYDFKTPDQPPTLFREIKLNLEGFRREDYAVEQIFYSSKDGTKVPMFIIRKKRDTIEPRPCLLYGYGGFNISMLPSFGLSGLMFIDTFDGVLAYPNLRGGGEYGEKWHNGGRLLNKQNVFDDFQTAGEYLIANKYTTKDRLAIQGGSNGGLLVGSCINQRPDLFGAAVAQVGVMDMLRFHKFTIGHAWCSDYGNPSEKEHFENLYKFSPLHNVHTPKGADKEYPSTLILTADHDDRVSPLHSLKFIAALQEAVRDSEFQKNPVLLRVYQKAGHGAGKPTSKRIEEATDILTFLSKSLNVDAVNV</sequence>
<dbReference type="Pfam" id="PF00326">
    <property type="entry name" value="Peptidase_S9"/>
    <property type="match status" value="1"/>
</dbReference>
<evidence type="ECO:0000256" key="7">
    <source>
        <dbReference type="RuleBase" id="RU368024"/>
    </source>
</evidence>
<dbReference type="FunFam" id="2.130.10.120:FF:000001">
    <property type="entry name" value="Prolyl endopeptidase"/>
    <property type="match status" value="1"/>
</dbReference>
<comment type="similarity">
    <text evidence="2 7">Belongs to the peptidase S9A family.</text>
</comment>
<dbReference type="GO" id="GO:0004252">
    <property type="term" value="F:serine-type endopeptidase activity"/>
    <property type="evidence" value="ECO:0007669"/>
    <property type="project" value="UniProtKB-UniRule"/>
</dbReference>
<dbReference type="PANTHER" id="PTHR42881:SF2">
    <property type="entry name" value="PROLYL ENDOPEPTIDASE"/>
    <property type="match status" value="1"/>
</dbReference>
<evidence type="ECO:0000313" key="11">
    <source>
        <dbReference type="RefSeq" id="XP_017025878.1"/>
    </source>
</evidence>
<dbReference type="InterPro" id="IPR023302">
    <property type="entry name" value="Pept_S9A_N"/>
</dbReference>
<evidence type="ECO:0000256" key="2">
    <source>
        <dbReference type="ARBA" id="ARBA00005228"/>
    </source>
</evidence>
<reference evidence="10" key="1">
    <citation type="submission" date="2025-05" db="UniProtKB">
        <authorList>
            <consortium name="RefSeq"/>
        </authorList>
    </citation>
    <scope>NUCLEOTIDE SEQUENCE [LARGE SCALE GENOMIC DNA]</scope>
    <source>
        <strain evidence="10">14028-0561.14</strain>
    </source>
</reference>
<organism evidence="10 11">
    <name type="scientific">Drosophila kikkawai</name>
    <name type="common">Fruit fly</name>
    <dbReference type="NCBI Taxonomy" id="30033"/>
    <lineage>
        <taxon>Eukaryota</taxon>
        <taxon>Metazoa</taxon>
        <taxon>Ecdysozoa</taxon>
        <taxon>Arthropoda</taxon>
        <taxon>Hexapoda</taxon>
        <taxon>Insecta</taxon>
        <taxon>Pterygota</taxon>
        <taxon>Neoptera</taxon>
        <taxon>Endopterygota</taxon>
        <taxon>Diptera</taxon>
        <taxon>Brachycera</taxon>
        <taxon>Muscomorpha</taxon>
        <taxon>Ephydroidea</taxon>
        <taxon>Drosophilidae</taxon>
        <taxon>Drosophila</taxon>
        <taxon>Sophophora</taxon>
    </lineage>
</organism>
<evidence type="ECO:0000259" key="9">
    <source>
        <dbReference type="Pfam" id="PF02897"/>
    </source>
</evidence>
<evidence type="ECO:0000256" key="4">
    <source>
        <dbReference type="ARBA" id="ARBA00022670"/>
    </source>
</evidence>
<dbReference type="FunFam" id="3.40.50.1820:FF:000005">
    <property type="entry name" value="Prolyl endopeptidase"/>
    <property type="match status" value="1"/>
</dbReference>
<dbReference type="InterPro" id="IPR001375">
    <property type="entry name" value="Peptidase_S9_cat"/>
</dbReference>
<protein>
    <recommendedName>
        <fullName evidence="3 7">Prolyl endopeptidase</fullName>
        <ecNumber evidence="7">3.4.21.-</ecNumber>
    </recommendedName>
</protein>
<dbReference type="AlphaFoldDB" id="A0A6P4ITV7"/>
<dbReference type="PROSITE" id="PS00708">
    <property type="entry name" value="PRO_ENDOPEP_SER"/>
    <property type="match status" value="1"/>
</dbReference>
<dbReference type="SUPFAM" id="SSF53474">
    <property type="entry name" value="alpha/beta-Hydrolases"/>
    <property type="match status" value="1"/>
</dbReference>
<keyword evidence="5 7" id="KW-0378">Hydrolase</keyword>
<evidence type="ECO:0000256" key="6">
    <source>
        <dbReference type="ARBA" id="ARBA00022825"/>
    </source>
</evidence>
<feature type="domain" description="Peptidase S9A N-terminal" evidence="9">
    <location>
        <begin position="62"/>
        <end position="472"/>
    </location>
</feature>
<keyword evidence="10" id="KW-1185">Reference proteome</keyword>
<keyword evidence="4 7" id="KW-0645">Protease</keyword>
<dbReference type="InterPro" id="IPR051167">
    <property type="entry name" value="Prolyl_oligopep/macrocyclase"/>
</dbReference>